<protein>
    <submittedName>
        <fullName evidence="3">NAD(P)-dependent oxidoreductase</fullName>
    </submittedName>
</protein>
<dbReference type="Proteomes" id="UP000218934">
    <property type="component" value="Unassembled WGS sequence"/>
</dbReference>
<evidence type="ECO:0000313" key="4">
    <source>
        <dbReference type="Proteomes" id="UP000218934"/>
    </source>
</evidence>
<proteinExistence type="inferred from homology"/>
<name>A0A2A4FPJ7_9SPHN</name>
<keyword evidence="2" id="KW-0560">Oxidoreductase</keyword>
<dbReference type="KEGG" id="rdi:CMV14_09755"/>
<dbReference type="FunFam" id="3.40.50.720:FF:000084">
    <property type="entry name" value="Short-chain dehydrogenase reductase"/>
    <property type="match status" value="1"/>
</dbReference>
<dbReference type="PRINTS" id="PR00081">
    <property type="entry name" value="GDHRDH"/>
</dbReference>
<dbReference type="Pfam" id="PF13561">
    <property type="entry name" value="adh_short_C2"/>
    <property type="match status" value="1"/>
</dbReference>
<reference evidence="3 4" key="1">
    <citation type="submission" date="2017-09" db="EMBL/GenBank/DDBJ databases">
        <title>The Catabolism of 3,6-Dichlorosalicylic acid is Initiated by the Cytochrome P450 Monooxygenase DsmABC in Rhizorhabdus dicambivorans Ndbn-20.</title>
        <authorList>
            <person name="Na L."/>
        </authorList>
    </citation>
    <scope>NUCLEOTIDE SEQUENCE [LARGE SCALE GENOMIC DNA]</scope>
    <source>
        <strain evidence="3 4">Ndbn-20m</strain>
    </source>
</reference>
<dbReference type="Gene3D" id="3.40.50.720">
    <property type="entry name" value="NAD(P)-binding Rossmann-like Domain"/>
    <property type="match status" value="1"/>
</dbReference>
<dbReference type="PANTHER" id="PTHR24321:SF8">
    <property type="entry name" value="ESTRADIOL 17-BETA-DEHYDROGENASE 8-RELATED"/>
    <property type="match status" value="1"/>
</dbReference>
<gene>
    <name evidence="3" type="ORF">COO09_24445</name>
</gene>
<dbReference type="InterPro" id="IPR002347">
    <property type="entry name" value="SDR_fam"/>
</dbReference>
<dbReference type="InterPro" id="IPR020904">
    <property type="entry name" value="Sc_DH/Rdtase_CS"/>
</dbReference>
<evidence type="ECO:0000256" key="1">
    <source>
        <dbReference type="ARBA" id="ARBA00006484"/>
    </source>
</evidence>
<organism evidence="3 4">
    <name type="scientific">Rhizorhabdus dicambivorans</name>
    <dbReference type="NCBI Taxonomy" id="1850238"/>
    <lineage>
        <taxon>Bacteria</taxon>
        <taxon>Pseudomonadati</taxon>
        <taxon>Pseudomonadota</taxon>
        <taxon>Alphaproteobacteria</taxon>
        <taxon>Sphingomonadales</taxon>
        <taxon>Sphingomonadaceae</taxon>
        <taxon>Rhizorhabdus</taxon>
    </lineage>
</organism>
<dbReference type="GO" id="GO:0016491">
    <property type="term" value="F:oxidoreductase activity"/>
    <property type="evidence" value="ECO:0007669"/>
    <property type="project" value="UniProtKB-KW"/>
</dbReference>
<dbReference type="SUPFAM" id="SSF51735">
    <property type="entry name" value="NAD(P)-binding Rossmann-fold domains"/>
    <property type="match status" value="1"/>
</dbReference>
<dbReference type="InterPro" id="IPR036291">
    <property type="entry name" value="NAD(P)-bd_dom_sf"/>
</dbReference>
<dbReference type="PRINTS" id="PR00080">
    <property type="entry name" value="SDRFAMILY"/>
</dbReference>
<dbReference type="PROSITE" id="PS00061">
    <property type="entry name" value="ADH_SHORT"/>
    <property type="match status" value="1"/>
</dbReference>
<dbReference type="PANTHER" id="PTHR24321">
    <property type="entry name" value="DEHYDROGENASES, SHORT CHAIN"/>
    <property type="match status" value="1"/>
</dbReference>
<accession>A0A2A4FPJ7</accession>
<dbReference type="OrthoDB" id="198783at2"/>
<comment type="similarity">
    <text evidence="1">Belongs to the short-chain dehydrogenases/reductases (SDR) family.</text>
</comment>
<dbReference type="EMBL" id="NWUF01000056">
    <property type="protein sequence ID" value="PCE39644.1"/>
    <property type="molecule type" value="Genomic_DNA"/>
</dbReference>
<keyword evidence="4" id="KW-1185">Reference proteome</keyword>
<sequence length="296" mass="30504">MLSNEAWGLLVRDGGLRRGGAAGDRQGEIMLEFEGRAALVTGGGSGIGRETCLALAARGAFVWVTDYDRASAEATVDLIGRAGGRARALRLDVALEAEWEAALALTDDHADGLRILVNCAGKSIIAETFAMPVEDLRRILSINVEGTFLGMKHGIPRIARSGGGAVVNMSSALAMKGVARMAAYCGSKAAIEMMTKAVALECAELRNGVRVNSVHPGIVDTPAWHKHGPDEVGALSDTLSEGASVLSADEVARKVVPIGVACSAGEIAQTICFLASDAARHITGAGIVIDGGMTAG</sequence>
<comment type="caution">
    <text evidence="3">The sequence shown here is derived from an EMBL/GenBank/DDBJ whole genome shotgun (WGS) entry which is preliminary data.</text>
</comment>
<evidence type="ECO:0000256" key="2">
    <source>
        <dbReference type="ARBA" id="ARBA00023002"/>
    </source>
</evidence>
<evidence type="ECO:0000313" key="3">
    <source>
        <dbReference type="EMBL" id="PCE39644.1"/>
    </source>
</evidence>
<dbReference type="AlphaFoldDB" id="A0A2A4FPJ7"/>